<gene>
    <name evidence="1" type="ORF">SAMN05877831_107125</name>
</gene>
<dbReference type="AlphaFoldDB" id="A0A285STB3"/>
<evidence type="ECO:0008006" key="3">
    <source>
        <dbReference type="Google" id="ProtNLM"/>
    </source>
</evidence>
<keyword evidence="2" id="KW-1185">Reference proteome</keyword>
<name>A0A285STB3_9RHOB</name>
<sequence length="62" mass="6915">MSRPLLALSLIDIATGRPHRIGGEVLVLFTRAPEEAATALLRNRDPGRWRFDARPVFPDSAF</sequence>
<dbReference type="Proteomes" id="UP000219111">
    <property type="component" value="Unassembled WGS sequence"/>
</dbReference>
<proteinExistence type="predicted"/>
<dbReference type="EMBL" id="OBMT01000007">
    <property type="protein sequence ID" value="SOC09432.1"/>
    <property type="molecule type" value="Genomic_DNA"/>
</dbReference>
<accession>A0A285STB3</accession>
<protein>
    <recommendedName>
        <fullName evidence="3">YCII-related domain-containing protein</fullName>
    </recommendedName>
</protein>
<reference evidence="2" key="1">
    <citation type="submission" date="2017-08" db="EMBL/GenBank/DDBJ databases">
        <authorList>
            <person name="Varghese N."/>
            <person name="Submissions S."/>
        </authorList>
    </citation>
    <scope>NUCLEOTIDE SEQUENCE [LARGE SCALE GENOMIC DNA]</scope>
    <source>
        <strain evidence="2">JA276</strain>
    </source>
</reference>
<evidence type="ECO:0000313" key="2">
    <source>
        <dbReference type="Proteomes" id="UP000219111"/>
    </source>
</evidence>
<evidence type="ECO:0000313" key="1">
    <source>
        <dbReference type="EMBL" id="SOC09432.1"/>
    </source>
</evidence>
<organism evidence="1 2">
    <name type="scientific">Rhodobacter maris</name>
    <dbReference type="NCBI Taxonomy" id="446682"/>
    <lineage>
        <taxon>Bacteria</taxon>
        <taxon>Pseudomonadati</taxon>
        <taxon>Pseudomonadota</taxon>
        <taxon>Alphaproteobacteria</taxon>
        <taxon>Rhodobacterales</taxon>
        <taxon>Rhodobacter group</taxon>
        <taxon>Rhodobacter</taxon>
    </lineage>
</organism>
<dbReference type="RefSeq" id="WP_097070261.1">
    <property type="nucleotide sequence ID" value="NZ_OBMT01000007.1"/>
</dbReference>